<dbReference type="PIRSF" id="PIRSF005739">
    <property type="entry name" value="O-mtase"/>
    <property type="match status" value="1"/>
</dbReference>
<dbReference type="InterPro" id="IPR012967">
    <property type="entry name" value="COMT_dimerisation"/>
</dbReference>
<dbReference type="FunFam" id="1.10.10.10:FF:000836">
    <property type="entry name" value="O-methyltransferase family protein"/>
    <property type="match status" value="1"/>
</dbReference>
<dbReference type="GO" id="GO:0008171">
    <property type="term" value="F:O-methyltransferase activity"/>
    <property type="evidence" value="ECO:0007669"/>
    <property type="project" value="InterPro"/>
</dbReference>
<dbReference type="FunFam" id="3.40.50.150:FF:000294">
    <property type="entry name" value="O-methyltransferase family protein"/>
    <property type="match status" value="1"/>
</dbReference>
<proteinExistence type="inferred from homology"/>
<comment type="similarity">
    <text evidence="7">Belongs to the class I-like SAM-binding methyltransferase superfamily. Cation-independent O-methyltransferase family.</text>
</comment>
<dbReference type="InterPro" id="IPR029063">
    <property type="entry name" value="SAM-dependent_MTases_sf"/>
</dbReference>
<evidence type="ECO:0000259" key="10">
    <source>
        <dbReference type="Pfam" id="PF08100"/>
    </source>
</evidence>
<evidence type="ECO:0000313" key="12">
    <source>
        <dbReference type="Proteomes" id="UP001153076"/>
    </source>
</evidence>
<evidence type="ECO:0000256" key="8">
    <source>
        <dbReference type="PIRSR" id="PIRSR005739-1"/>
    </source>
</evidence>
<protein>
    <recommendedName>
        <fullName evidence="13">O-methyltransferase</fullName>
    </recommendedName>
</protein>
<evidence type="ECO:0000256" key="7">
    <source>
        <dbReference type="ARBA" id="ARBA00038277"/>
    </source>
</evidence>
<evidence type="ECO:0000256" key="2">
    <source>
        <dbReference type="ARBA" id="ARBA00005211"/>
    </source>
</evidence>
<name>A0A9Q1QSJ7_9CARY</name>
<accession>A0A9Q1QSJ7</accession>
<keyword evidence="4" id="KW-0489">Methyltransferase</keyword>
<comment type="pathway">
    <text evidence="2">Aromatic compound metabolism.</text>
</comment>
<dbReference type="CDD" id="cd02440">
    <property type="entry name" value="AdoMet_MTases"/>
    <property type="match status" value="1"/>
</dbReference>
<organism evidence="11 12">
    <name type="scientific">Carnegiea gigantea</name>
    <dbReference type="NCBI Taxonomy" id="171969"/>
    <lineage>
        <taxon>Eukaryota</taxon>
        <taxon>Viridiplantae</taxon>
        <taxon>Streptophyta</taxon>
        <taxon>Embryophyta</taxon>
        <taxon>Tracheophyta</taxon>
        <taxon>Spermatophyta</taxon>
        <taxon>Magnoliopsida</taxon>
        <taxon>eudicotyledons</taxon>
        <taxon>Gunneridae</taxon>
        <taxon>Pentapetalae</taxon>
        <taxon>Caryophyllales</taxon>
        <taxon>Cactineae</taxon>
        <taxon>Cactaceae</taxon>
        <taxon>Cactoideae</taxon>
        <taxon>Echinocereeae</taxon>
        <taxon>Carnegiea</taxon>
    </lineage>
</organism>
<dbReference type="Pfam" id="PF00891">
    <property type="entry name" value="Methyltransf_2"/>
    <property type="match status" value="1"/>
</dbReference>
<gene>
    <name evidence="11" type="ORF">Cgig2_014715</name>
</gene>
<keyword evidence="6" id="KW-0949">S-adenosyl-L-methionine</keyword>
<feature type="active site" description="Proton acceptor" evidence="8">
    <location>
        <position position="262"/>
    </location>
</feature>
<keyword evidence="12" id="KW-1185">Reference proteome</keyword>
<dbReference type="InterPro" id="IPR036388">
    <property type="entry name" value="WH-like_DNA-bd_sf"/>
</dbReference>
<evidence type="ECO:0000256" key="1">
    <source>
        <dbReference type="ARBA" id="ARBA00004913"/>
    </source>
</evidence>
<sequence length="357" mass="39732">MDQTILKEAINGEYNEEEDAQAAVNIWKYVFGFTEMAVVKCAIELGIAEVLERNGGSMTISELSSSLGCPQPYLCRIMRFLSHRKIFKQTKTTQGTLSYTQTPLSRQLTRMNSFILLESSLVMLAPWLSLSNCVRGGIGNNAPFHLAHGEDVWSYAANHPSHSKLINDAMACDSRVTVPLIIKGCPSLFDGVSTVVDVGGGDGTTLSMLVKAFPWIRGINYDLPHVVSNPSIPISDRIEHVGGDMFDNIPKADVVFLKWVLHDWDDEECIQILNKCKEAIIKEKAGKVIIVEAVIEEETEDKLEDARLMLDMVMMAHTTNGKERTLKEWSHIVDKAGFNHINVKPIQAVQSVIEVYP</sequence>
<comment type="pathway">
    <text evidence="1">Alkaloid biosynthesis.</text>
</comment>
<dbReference type="SUPFAM" id="SSF46785">
    <property type="entry name" value="Winged helix' DNA-binding domain"/>
    <property type="match status" value="1"/>
</dbReference>
<evidence type="ECO:0008006" key="13">
    <source>
        <dbReference type="Google" id="ProtNLM"/>
    </source>
</evidence>
<dbReference type="InterPro" id="IPR016461">
    <property type="entry name" value="COMT-like"/>
</dbReference>
<dbReference type="PROSITE" id="PS51683">
    <property type="entry name" value="SAM_OMT_II"/>
    <property type="match status" value="1"/>
</dbReference>
<dbReference type="GO" id="GO:0046983">
    <property type="term" value="F:protein dimerization activity"/>
    <property type="evidence" value="ECO:0007669"/>
    <property type="project" value="InterPro"/>
</dbReference>
<dbReference type="Proteomes" id="UP001153076">
    <property type="component" value="Unassembled WGS sequence"/>
</dbReference>
<evidence type="ECO:0000256" key="5">
    <source>
        <dbReference type="ARBA" id="ARBA00022679"/>
    </source>
</evidence>
<dbReference type="Pfam" id="PF08100">
    <property type="entry name" value="Dimerisation"/>
    <property type="match status" value="1"/>
</dbReference>
<reference evidence="11" key="1">
    <citation type="submission" date="2022-04" db="EMBL/GenBank/DDBJ databases">
        <title>Carnegiea gigantea Genome sequencing and assembly v2.</title>
        <authorList>
            <person name="Copetti D."/>
            <person name="Sanderson M.J."/>
            <person name="Burquez A."/>
            <person name="Wojciechowski M.F."/>
        </authorList>
    </citation>
    <scope>NUCLEOTIDE SEQUENCE</scope>
    <source>
        <strain evidence="11">SGP5-SGP5p</strain>
        <tissue evidence="11">Aerial part</tissue>
    </source>
</reference>
<dbReference type="PANTHER" id="PTHR11746">
    <property type="entry name" value="O-METHYLTRANSFERASE"/>
    <property type="match status" value="1"/>
</dbReference>
<dbReference type="AlphaFoldDB" id="A0A9Q1QSJ7"/>
<dbReference type="SUPFAM" id="SSF53335">
    <property type="entry name" value="S-adenosyl-L-methionine-dependent methyltransferases"/>
    <property type="match status" value="1"/>
</dbReference>
<evidence type="ECO:0000313" key="11">
    <source>
        <dbReference type="EMBL" id="KAJ8452952.1"/>
    </source>
</evidence>
<feature type="domain" description="O-methyltransferase dimerisation" evidence="10">
    <location>
        <begin position="27"/>
        <end position="109"/>
    </location>
</feature>
<dbReference type="GO" id="GO:0032259">
    <property type="term" value="P:methylation"/>
    <property type="evidence" value="ECO:0007669"/>
    <property type="project" value="UniProtKB-KW"/>
</dbReference>
<dbReference type="InterPro" id="IPR001077">
    <property type="entry name" value="COMT_C"/>
</dbReference>
<dbReference type="InterPro" id="IPR036390">
    <property type="entry name" value="WH_DNA-bd_sf"/>
</dbReference>
<comment type="caution">
    <text evidence="11">The sequence shown here is derived from an EMBL/GenBank/DDBJ whole genome shotgun (WGS) entry which is preliminary data.</text>
</comment>
<keyword evidence="5" id="KW-0808">Transferase</keyword>
<evidence type="ECO:0000256" key="6">
    <source>
        <dbReference type="ARBA" id="ARBA00022691"/>
    </source>
</evidence>
<evidence type="ECO:0000256" key="3">
    <source>
        <dbReference type="ARBA" id="ARBA00011738"/>
    </source>
</evidence>
<comment type="subunit">
    <text evidence="3">Homodimer.</text>
</comment>
<dbReference type="Gene3D" id="1.10.10.10">
    <property type="entry name" value="Winged helix-like DNA-binding domain superfamily/Winged helix DNA-binding domain"/>
    <property type="match status" value="1"/>
</dbReference>
<dbReference type="OrthoDB" id="1606438at2759"/>
<dbReference type="Gene3D" id="3.40.50.150">
    <property type="entry name" value="Vaccinia Virus protein VP39"/>
    <property type="match status" value="1"/>
</dbReference>
<evidence type="ECO:0000256" key="4">
    <source>
        <dbReference type="ARBA" id="ARBA00022603"/>
    </source>
</evidence>
<dbReference type="EMBL" id="JAKOGI010000002">
    <property type="protein sequence ID" value="KAJ8452952.1"/>
    <property type="molecule type" value="Genomic_DNA"/>
</dbReference>
<evidence type="ECO:0000259" key="9">
    <source>
        <dbReference type="Pfam" id="PF00891"/>
    </source>
</evidence>
<feature type="domain" description="O-methyltransferase C-terminal" evidence="9">
    <location>
        <begin position="127"/>
        <end position="339"/>
    </location>
</feature>